<comment type="caution">
    <text evidence="3">The sequence shown here is derived from an EMBL/GenBank/DDBJ whole genome shotgun (WGS) entry which is preliminary data.</text>
</comment>
<dbReference type="AlphaFoldDB" id="A0A2G9I1K0"/>
<dbReference type="InterPro" id="IPR007658">
    <property type="entry name" value="DUF594"/>
</dbReference>
<feature type="transmembrane region" description="Helical" evidence="1">
    <location>
        <begin position="119"/>
        <end position="139"/>
    </location>
</feature>
<dbReference type="OrthoDB" id="1689146at2759"/>
<feature type="transmembrane region" description="Helical" evidence="1">
    <location>
        <begin position="315"/>
        <end position="335"/>
    </location>
</feature>
<keyword evidence="4" id="KW-1185">Reference proteome</keyword>
<protein>
    <recommendedName>
        <fullName evidence="2">DUF4220 domain-containing protein</fullName>
    </recommendedName>
</protein>
<evidence type="ECO:0000259" key="2">
    <source>
        <dbReference type="Pfam" id="PF13968"/>
    </source>
</evidence>
<organism evidence="3 4">
    <name type="scientific">Handroanthus impetiginosus</name>
    <dbReference type="NCBI Taxonomy" id="429701"/>
    <lineage>
        <taxon>Eukaryota</taxon>
        <taxon>Viridiplantae</taxon>
        <taxon>Streptophyta</taxon>
        <taxon>Embryophyta</taxon>
        <taxon>Tracheophyta</taxon>
        <taxon>Spermatophyta</taxon>
        <taxon>Magnoliopsida</taxon>
        <taxon>eudicotyledons</taxon>
        <taxon>Gunneridae</taxon>
        <taxon>Pentapetalae</taxon>
        <taxon>asterids</taxon>
        <taxon>lamiids</taxon>
        <taxon>Lamiales</taxon>
        <taxon>Bignoniaceae</taxon>
        <taxon>Crescentiina</taxon>
        <taxon>Tabebuia alliance</taxon>
        <taxon>Handroanthus</taxon>
    </lineage>
</organism>
<dbReference type="PANTHER" id="PTHR31325">
    <property type="entry name" value="OS01G0798800 PROTEIN-RELATED"/>
    <property type="match status" value="1"/>
</dbReference>
<feature type="transmembrane region" description="Helical" evidence="1">
    <location>
        <begin position="532"/>
        <end position="551"/>
    </location>
</feature>
<evidence type="ECO:0000256" key="1">
    <source>
        <dbReference type="SAM" id="Phobius"/>
    </source>
</evidence>
<sequence>MSEKIMLRVPDKAKRLWDEWNIRCAVLISLLFQVVLIFSANSRKRTGGRLMTALIWSVYLLADWIAAFAVGLISSGQSNDCPEKVAVRKELAAFWAPFLLLHLGGPDVITAFSLEDNELWIRHLLGLMIQLLAVAYVFTQSLPNEFWIPTLLMFLAGSYKYAERTCALYKACLGNFKRSLLPKPDAGPNYAKLMEEYSAIEASQVPVNIEIVNEPEKDSAGTTVAPSPNDHMIVVSESEVELSDREIVTKGYEFFNTFKGLVVDHMFSFHERNESRKFFFQRTASDAFKVMEVELNFIYDALFTKMAVVHCKTGYLFRFLCAVLIVLCFQQFVSHHLHTDITLFDKIVTYILLGGAVCLEFVAFFNLVLSDWAIVSTTWIADLTRPCFCKGYRWSNTMSQHSFISFCLKERSKWVDKIADFCGIKETLDEFRYKGSAVFEDDLKEFIFKELKAKAEKAKTTKDAKEIYSSRGDGVLWNYPSHYPHPSISSSISDEVEYDESLMLWHIATELLYSTSSNIDQNGKFCKILSDYMLYLLVMRPMFMSAVAGIAQIRFQDTREEAKKFFQRWESELTPSAAEERHKQACKKLLEVKTTVVKADQKKTVIKPNEVKGDRSKSVLFDACILANDLEQLGESKKWEVMSKVWVELLCYAASHCRPNAHAQQLSKGGELITFVWLLMAHFGLGEQFRIESGHARAKLLVTK</sequence>
<proteinExistence type="predicted"/>
<dbReference type="Pfam" id="PF13968">
    <property type="entry name" value="DUF4220"/>
    <property type="match status" value="1"/>
</dbReference>
<accession>A0A2G9I1K0</accession>
<keyword evidence="1" id="KW-1133">Transmembrane helix</keyword>
<name>A0A2G9I1K0_9LAMI</name>
<keyword evidence="1" id="KW-0472">Membrane</keyword>
<keyword evidence="1" id="KW-0812">Transmembrane</keyword>
<reference evidence="4" key="1">
    <citation type="journal article" date="2018" name="Gigascience">
        <title>Genome assembly of the Pink Ipe (Handroanthus impetiginosus, Bignoniaceae), a highly valued, ecologically keystone Neotropical timber forest tree.</title>
        <authorList>
            <person name="Silva-Junior O.B."/>
            <person name="Grattapaglia D."/>
            <person name="Novaes E."/>
            <person name="Collevatti R.G."/>
        </authorList>
    </citation>
    <scope>NUCLEOTIDE SEQUENCE [LARGE SCALE GENOMIC DNA]</scope>
    <source>
        <strain evidence="4">cv. UFG-1</strain>
    </source>
</reference>
<dbReference type="STRING" id="429701.A0A2G9I1K0"/>
<feature type="transmembrane region" description="Helical" evidence="1">
    <location>
        <begin position="20"/>
        <end position="38"/>
    </location>
</feature>
<feature type="domain" description="DUF4220" evidence="2">
    <location>
        <begin position="56"/>
        <end position="406"/>
    </location>
</feature>
<evidence type="ECO:0000313" key="4">
    <source>
        <dbReference type="Proteomes" id="UP000231279"/>
    </source>
</evidence>
<dbReference type="Proteomes" id="UP000231279">
    <property type="component" value="Unassembled WGS sequence"/>
</dbReference>
<dbReference type="InterPro" id="IPR025315">
    <property type="entry name" value="DUF4220"/>
</dbReference>
<feature type="transmembrane region" description="Helical" evidence="1">
    <location>
        <begin position="347"/>
        <end position="369"/>
    </location>
</feature>
<dbReference type="EMBL" id="NKXS01000538">
    <property type="protein sequence ID" value="PIN23645.1"/>
    <property type="molecule type" value="Genomic_DNA"/>
</dbReference>
<feature type="transmembrane region" description="Helical" evidence="1">
    <location>
        <begin position="50"/>
        <end position="73"/>
    </location>
</feature>
<dbReference type="Pfam" id="PF04578">
    <property type="entry name" value="DUF594"/>
    <property type="match status" value="1"/>
</dbReference>
<feature type="transmembrane region" description="Helical" evidence="1">
    <location>
        <begin position="93"/>
        <end position="112"/>
    </location>
</feature>
<evidence type="ECO:0000313" key="3">
    <source>
        <dbReference type="EMBL" id="PIN23645.1"/>
    </source>
</evidence>
<gene>
    <name evidence="3" type="ORF">CDL12_03636</name>
</gene>